<feature type="chain" id="PRO_5047312112" evidence="1">
    <location>
        <begin position="27"/>
        <end position="340"/>
    </location>
</feature>
<feature type="signal peptide" evidence="1">
    <location>
        <begin position="1"/>
        <end position="26"/>
    </location>
</feature>
<reference evidence="2 3" key="1">
    <citation type="submission" date="2022-06" db="EMBL/GenBank/DDBJ databases">
        <title>Paraconexibacter antarcticus.</title>
        <authorList>
            <person name="Kim C.S."/>
        </authorList>
    </citation>
    <scope>NUCLEOTIDE SEQUENCE [LARGE SCALE GENOMIC DNA]</scope>
    <source>
        <strain evidence="2 3">02-257</strain>
    </source>
</reference>
<proteinExistence type="predicted"/>
<protein>
    <submittedName>
        <fullName evidence="2">Uncharacterized protein</fullName>
    </submittedName>
</protein>
<name>A0ABY5DRP8_9ACTN</name>
<evidence type="ECO:0000313" key="2">
    <source>
        <dbReference type="EMBL" id="UTI64264.1"/>
    </source>
</evidence>
<dbReference type="RefSeq" id="WP_254570974.1">
    <property type="nucleotide sequence ID" value="NZ_CP098502.1"/>
</dbReference>
<keyword evidence="3" id="KW-1185">Reference proteome</keyword>
<gene>
    <name evidence="2" type="ORF">NBH00_23355</name>
</gene>
<dbReference type="Proteomes" id="UP001056035">
    <property type="component" value="Chromosome"/>
</dbReference>
<sequence length="340" mass="33155">MPRRTPIAALLAGATLLTVGLPAAHAASPASVQSQVGAHLKHAQADAKKVTRLTRRGDATGARKALKRARHEAVAAARGARVLAADAQDSPAAANTAIMSLAAAAGTYGDALQRFSSLIPSADSPALQQSLAGALPGTVAGHDQLVAELTTLVNELSGQAQAFAAQALAALQAAAPVQVQQIATVAGLPDLPTQITTIIQQALASATTALQTGLSSLTATLPALPAPAGAQVTTALSSITAAMQQLLPLLQQVMGIATDTATAGIQQASGLIQGLLGGLLGNFPGGGTGGSTGGTAPAGGSTATGGLGGLFGGLLQLPLSLPQGILGGLSGLLSPLGLIR</sequence>
<evidence type="ECO:0000256" key="1">
    <source>
        <dbReference type="SAM" id="SignalP"/>
    </source>
</evidence>
<accession>A0ABY5DRP8</accession>
<organism evidence="2 3">
    <name type="scientific">Paraconexibacter antarcticus</name>
    <dbReference type="NCBI Taxonomy" id="2949664"/>
    <lineage>
        <taxon>Bacteria</taxon>
        <taxon>Bacillati</taxon>
        <taxon>Actinomycetota</taxon>
        <taxon>Thermoleophilia</taxon>
        <taxon>Solirubrobacterales</taxon>
        <taxon>Paraconexibacteraceae</taxon>
        <taxon>Paraconexibacter</taxon>
    </lineage>
</organism>
<dbReference type="EMBL" id="CP098502">
    <property type="protein sequence ID" value="UTI64264.1"/>
    <property type="molecule type" value="Genomic_DNA"/>
</dbReference>
<evidence type="ECO:0000313" key="3">
    <source>
        <dbReference type="Proteomes" id="UP001056035"/>
    </source>
</evidence>
<keyword evidence="1" id="KW-0732">Signal</keyword>